<dbReference type="GO" id="GO:0008758">
    <property type="term" value="F:UDP-2,3-diacylglucosamine hydrolase activity"/>
    <property type="evidence" value="ECO:0007669"/>
    <property type="project" value="TreeGrafter"/>
</dbReference>
<gene>
    <name evidence="2" type="ORF">SERN_0769</name>
</gene>
<feature type="domain" description="Calcineurin-like phosphoesterase" evidence="1">
    <location>
        <begin position="34"/>
        <end position="226"/>
    </location>
</feature>
<dbReference type="GO" id="GO:0016020">
    <property type="term" value="C:membrane"/>
    <property type="evidence" value="ECO:0007669"/>
    <property type="project" value="GOC"/>
</dbReference>
<name>A0A4Z1EAR9_9MICO</name>
<proteinExistence type="predicted"/>
<accession>A0A4Z1EAR9</accession>
<dbReference type="InterPro" id="IPR051158">
    <property type="entry name" value="Metallophosphoesterase_sf"/>
</dbReference>
<dbReference type="EMBL" id="RHPJ01000001">
    <property type="protein sequence ID" value="TGO06577.1"/>
    <property type="molecule type" value="Genomic_DNA"/>
</dbReference>
<dbReference type="RefSeq" id="WP_233251439.1">
    <property type="nucleotide sequence ID" value="NZ_RHPJ01000001.1"/>
</dbReference>
<dbReference type="Gene3D" id="3.60.21.10">
    <property type="match status" value="1"/>
</dbReference>
<dbReference type="SUPFAM" id="SSF56300">
    <property type="entry name" value="Metallo-dependent phosphatases"/>
    <property type="match status" value="1"/>
</dbReference>
<evidence type="ECO:0000313" key="3">
    <source>
        <dbReference type="Proteomes" id="UP000297318"/>
    </source>
</evidence>
<dbReference type="AlphaFoldDB" id="A0A4Z1EAR9"/>
<dbReference type="GO" id="GO:0009245">
    <property type="term" value="P:lipid A biosynthetic process"/>
    <property type="evidence" value="ECO:0007669"/>
    <property type="project" value="TreeGrafter"/>
</dbReference>
<dbReference type="PANTHER" id="PTHR31302:SF20">
    <property type="entry name" value="CONSERVED PROTEIN"/>
    <property type="match status" value="1"/>
</dbReference>
<dbReference type="InterPro" id="IPR004843">
    <property type="entry name" value="Calcineurin-like_PHP"/>
</dbReference>
<evidence type="ECO:0000259" key="1">
    <source>
        <dbReference type="Pfam" id="PF00149"/>
    </source>
</evidence>
<evidence type="ECO:0000313" key="2">
    <source>
        <dbReference type="EMBL" id="TGO06577.1"/>
    </source>
</evidence>
<dbReference type="PANTHER" id="PTHR31302">
    <property type="entry name" value="TRANSMEMBRANE PROTEIN WITH METALLOPHOSPHOESTERASE DOMAIN-RELATED"/>
    <property type="match status" value="1"/>
</dbReference>
<reference evidence="2 3" key="1">
    <citation type="submission" date="2018-11" db="EMBL/GenBank/DDBJ databases">
        <title>Complete genome sequencing of the Actinobacteria Serinibacter sp. K3-2.</title>
        <authorList>
            <person name="Rakitin A.L."/>
            <person name="Beletsky A.V."/>
            <person name="Mardanov A.V."/>
            <person name="Ravin N.V."/>
            <person name="Gromova A.S."/>
            <person name="Filippova S.N."/>
            <person name="Gal'Chenko V.F."/>
        </authorList>
    </citation>
    <scope>NUCLEOTIDE SEQUENCE [LARGE SCALE GENOMIC DNA]</scope>
    <source>
        <strain evidence="2 3">K3-2</strain>
    </source>
</reference>
<dbReference type="Pfam" id="PF00149">
    <property type="entry name" value="Metallophos"/>
    <property type="match status" value="1"/>
</dbReference>
<comment type="caution">
    <text evidence="2">The sequence shown here is derived from an EMBL/GenBank/DDBJ whole genome shotgun (WGS) entry which is preliminary data.</text>
</comment>
<sequence length="312" mass="33461">MSGAVGALWAVAETRSYTVREVRVPVLDPGSPTLRILHISDLHLTPSQRDKVAFVRDLATLQPDLVVDTGDNMAHRESLGPLLEALEPLLTIPGAFVMGSNDYFAPMAKSWTRYLRRDPREADGHAPDARPTEPADLLPAPELARAMTGAGWKDLTNRRDAVVVGEHHLDLVGVDDPHLDRDIFPARAPIPHGALRLGVAHAPYRRVLDAMKADGAALVLAGHTHGGQLCLPGYGALVTNCDLDRGRAKGLHGWPGARPDESGGEGSTWLHVSAGLGTSPFAPVRFACRPEATLLELVPRTSLPRPSGPSRV</sequence>
<dbReference type="InterPro" id="IPR029052">
    <property type="entry name" value="Metallo-depent_PP-like"/>
</dbReference>
<organism evidence="2 3">
    <name type="scientific">Serinibacter arcticus</name>
    <dbReference type="NCBI Taxonomy" id="1655435"/>
    <lineage>
        <taxon>Bacteria</taxon>
        <taxon>Bacillati</taxon>
        <taxon>Actinomycetota</taxon>
        <taxon>Actinomycetes</taxon>
        <taxon>Micrococcales</taxon>
        <taxon>Beutenbergiaceae</taxon>
        <taxon>Serinibacter</taxon>
    </lineage>
</organism>
<keyword evidence="3" id="KW-1185">Reference proteome</keyword>
<protein>
    <submittedName>
        <fullName evidence="2">Putative secreted protein</fullName>
    </submittedName>
</protein>
<dbReference type="Proteomes" id="UP000297318">
    <property type="component" value="Unassembled WGS sequence"/>
</dbReference>